<dbReference type="InterPro" id="IPR050490">
    <property type="entry name" value="Bact_solute-bd_prot1"/>
</dbReference>
<feature type="signal peptide" evidence="6">
    <location>
        <begin position="1"/>
        <end position="22"/>
    </location>
</feature>
<sequence>MKKMNIKLFTIMLLCAVLVLSACGGNSNKSSGDKSDSKSSKTLNVWQMGNSDWTKIVGPYEEETGVKVKIQGIPWDKGHDKLLTAVASGKGPDIILMGTTWMQEFVDANTFVDLTDYLDEYPNLASDDFFDGALETSVFDGKTYGIPWHVDTRLLFYRKDLLGDVGYPDGPETWDDLEDAAKQLAARGKGNYAVDLSLTDANLVYSFAWQHGWDYEPDLGADNFTKPEFKQTIERYKTFYDNKYSQVEKGKELAQAFSDGTKPMFFSGPWDIKTIEDGAPDIKGDWDVRLMPDGGTNRSMIGGSQITIFKSSDNVEQALDFINWMSEPETQLSWYKVKNELPSRKEAWEDPLLADDPMISTFGEQLESVQAPPTIHGGEKVGQEIQKMLEKVARGGEDIDKTLNDLHQKVAKILKD</sequence>
<dbReference type="Pfam" id="PF13416">
    <property type="entry name" value="SBP_bac_8"/>
    <property type="match status" value="1"/>
</dbReference>
<feature type="chain" id="PRO_5038763340" evidence="6">
    <location>
        <begin position="23"/>
        <end position="416"/>
    </location>
</feature>
<gene>
    <name evidence="7" type="ORF">ABB05_21305</name>
</gene>
<name>A0A177ZHM6_9BACI</name>
<dbReference type="PANTHER" id="PTHR43649">
    <property type="entry name" value="ARABINOSE-BINDING PROTEIN-RELATED"/>
    <property type="match status" value="1"/>
</dbReference>
<dbReference type="OrthoDB" id="9808332at2"/>
<dbReference type="Gene3D" id="3.40.190.10">
    <property type="entry name" value="Periplasmic binding protein-like II"/>
    <property type="match status" value="2"/>
</dbReference>
<protein>
    <submittedName>
        <fullName evidence="7">ABC transporter substrate-binding protein</fullName>
    </submittedName>
</protein>
<organism evidence="7 8">
    <name type="scientific">Lederbergia galactosidilytica</name>
    <dbReference type="NCBI Taxonomy" id="217031"/>
    <lineage>
        <taxon>Bacteria</taxon>
        <taxon>Bacillati</taxon>
        <taxon>Bacillota</taxon>
        <taxon>Bacilli</taxon>
        <taxon>Bacillales</taxon>
        <taxon>Bacillaceae</taxon>
        <taxon>Lederbergia</taxon>
    </lineage>
</organism>
<evidence type="ECO:0000313" key="7">
    <source>
        <dbReference type="EMBL" id="OAK67103.1"/>
    </source>
</evidence>
<dbReference type="PROSITE" id="PS51257">
    <property type="entry name" value="PROKAR_LIPOPROTEIN"/>
    <property type="match status" value="1"/>
</dbReference>
<proteinExistence type="predicted"/>
<evidence type="ECO:0000256" key="4">
    <source>
        <dbReference type="ARBA" id="ARBA00023139"/>
    </source>
</evidence>
<evidence type="ECO:0000313" key="8">
    <source>
        <dbReference type="Proteomes" id="UP000077881"/>
    </source>
</evidence>
<evidence type="ECO:0000256" key="3">
    <source>
        <dbReference type="ARBA" id="ARBA00023136"/>
    </source>
</evidence>
<dbReference type="EMBL" id="LDJR01000061">
    <property type="protein sequence ID" value="OAK67103.1"/>
    <property type="molecule type" value="Genomic_DNA"/>
</dbReference>
<comment type="caution">
    <text evidence="7">The sequence shown here is derived from an EMBL/GenBank/DDBJ whole genome shotgun (WGS) entry which is preliminary data.</text>
</comment>
<accession>A0A177ZHM6</accession>
<evidence type="ECO:0000256" key="2">
    <source>
        <dbReference type="ARBA" id="ARBA00022729"/>
    </source>
</evidence>
<reference evidence="7 8" key="1">
    <citation type="submission" date="2015-05" db="EMBL/GenBank/DDBJ databases">
        <title>Comparison of genome.</title>
        <authorList>
            <person name="Zheng Z."/>
            <person name="Sun M."/>
        </authorList>
    </citation>
    <scope>NUCLEOTIDE SEQUENCE [LARGE SCALE GENOMIC DNA]</scope>
    <source>
        <strain evidence="7 8">G25-74</strain>
    </source>
</reference>
<evidence type="ECO:0000256" key="1">
    <source>
        <dbReference type="ARBA" id="ARBA00022475"/>
    </source>
</evidence>
<dbReference type="InterPro" id="IPR006059">
    <property type="entry name" value="SBP"/>
</dbReference>
<keyword evidence="3" id="KW-0472">Membrane</keyword>
<keyword evidence="8" id="KW-1185">Reference proteome</keyword>
<evidence type="ECO:0000256" key="5">
    <source>
        <dbReference type="ARBA" id="ARBA00023288"/>
    </source>
</evidence>
<dbReference type="Proteomes" id="UP000077881">
    <property type="component" value="Unassembled WGS sequence"/>
</dbReference>
<keyword evidence="1" id="KW-1003">Cell membrane</keyword>
<dbReference type="AlphaFoldDB" id="A0A177ZHM6"/>
<dbReference type="STRING" id="217031.ABB05_21305"/>
<dbReference type="RefSeq" id="WP_064468910.1">
    <property type="nucleotide sequence ID" value="NZ_LDJR01000061.1"/>
</dbReference>
<keyword evidence="2 6" id="KW-0732">Signal</keyword>
<keyword evidence="5" id="KW-0449">Lipoprotein</keyword>
<keyword evidence="4" id="KW-0564">Palmitate</keyword>
<dbReference type="CDD" id="cd14747">
    <property type="entry name" value="PBP2_MalE"/>
    <property type="match status" value="1"/>
</dbReference>
<evidence type="ECO:0000256" key="6">
    <source>
        <dbReference type="SAM" id="SignalP"/>
    </source>
</evidence>
<dbReference type="SUPFAM" id="SSF53850">
    <property type="entry name" value="Periplasmic binding protein-like II"/>
    <property type="match status" value="1"/>
</dbReference>
<dbReference type="PANTHER" id="PTHR43649:SF33">
    <property type="entry name" value="POLYGALACTURONAN_RHAMNOGALACTURONAN-BINDING PROTEIN YTCQ"/>
    <property type="match status" value="1"/>
</dbReference>
<dbReference type="PATRIC" id="fig|217031.6.peg.4629"/>